<evidence type="ECO:0000256" key="6">
    <source>
        <dbReference type="ARBA" id="ARBA00031924"/>
    </source>
</evidence>
<evidence type="ECO:0000313" key="10">
    <source>
        <dbReference type="EMBL" id="VEN36580.1"/>
    </source>
</evidence>
<dbReference type="Gene3D" id="3.40.50.1820">
    <property type="entry name" value="alpha/beta hydrolase"/>
    <property type="match status" value="1"/>
</dbReference>
<gene>
    <name evidence="10" type="ORF">CALMAC_LOCUS2145</name>
</gene>
<feature type="transmembrane region" description="Helical" evidence="9">
    <location>
        <begin position="176"/>
        <end position="203"/>
    </location>
</feature>
<dbReference type="OrthoDB" id="448051at2759"/>
<dbReference type="PANTHER" id="PTHR13390">
    <property type="entry name" value="LIPASE"/>
    <property type="match status" value="1"/>
</dbReference>
<comment type="catalytic activity">
    <reaction evidence="8">
        <text>a cholesterol ester + H2O = cholesterol + a fatty acid + H(+)</text>
        <dbReference type="Rhea" id="RHEA:36403"/>
        <dbReference type="ChEBI" id="CHEBI:15377"/>
        <dbReference type="ChEBI" id="CHEBI:15378"/>
        <dbReference type="ChEBI" id="CHEBI:16113"/>
        <dbReference type="ChEBI" id="CHEBI:17002"/>
        <dbReference type="ChEBI" id="CHEBI:28868"/>
        <dbReference type="EC" id="3.1.1.13"/>
    </reaction>
    <physiologicalReaction direction="left-to-right" evidence="8">
        <dbReference type="Rhea" id="RHEA:36404"/>
    </physiologicalReaction>
</comment>
<evidence type="ECO:0000256" key="8">
    <source>
        <dbReference type="ARBA" id="ARBA00049527"/>
    </source>
</evidence>
<evidence type="ECO:0000256" key="5">
    <source>
        <dbReference type="ARBA" id="ARBA00022801"/>
    </source>
</evidence>
<dbReference type="PANTHER" id="PTHR13390:SF0">
    <property type="entry name" value="LIPID DROPLET-ASSOCIATED HYDROLASE"/>
    <property type="match status" value="1"/>
</dbReference>
<keyword evidence="9" id="KW-1133">Transmembrane helix</keyword>
<evidence type="ECO:0000256" key="4">
    <source>
        <dbReference type="ARBA" id="ARBA00022677"/>
    </source>
</evidence>
<proteinExistence type="inferred from homology"/>
<protein>
    <recommendedName>
        <fullName evidence="3">Lipid droplet-associated hydrolase</fullName>
        <ecNumber evidence="7">3.1.1.13</ecNumber>
    </recommendedName>
    <alternativeName>
        <fullName evidence="6">Lipid droplet-associated serine hydrolase</fullName>
    </alternativeName>
</protein>
<dbReference type="GO" id="GO:0019915">
    <property type="term" value="P:lipid storage"/>
    <property type="evidence" value="ECO:0007669"/>
    <property type="project" value="InterPro"/>
</dbReference>
<dbReference type="GO" id="GO:0004771">
    <property type="term" value="F:sterol ester esterase activity"/>
    <property type="evidence" value="ECO:0007669"/>
    <property type="project" value="UniProtKB-EC"/>
</dbReference>
<keyword evidence="9" id="KW-0472">Membrane</keyword>
<evidence type="ECO:0000256" key="9">
    <source>
        <dbReference type="SAM" id="Phobius"/>
    </source>
</evidence>
<accession>A0A653BMJ0</accession>
<name>A0A653BMJ0_CALMS</name>
<comment type="similarity">
    <text evidence="2">Belongs to the AB hydrolase superfamily. LDAH family.</text>
</comment>
<dbReference type="EMBL" id="CAACVG010002534">
    <property type="protein sequence ID" value="VEN36580.1"/>
    <property type="molecule type" value="Genomic_DNA"/>
</dbReference>
<dbReference type="InterPro" id="IPR029058">
    <property type="entry name" value="AB_hydrolase_fold"/>
</dbReference>
<sequence>MRRCSDNVKEGFVDVNAVPTKITCFGKWLNQLDENEEIVVFITGNPGINGFYKEFVETVHRKLGRTAWMIGHAGHNHPPEGSGKTIPKLSKDNKELFGLEGQIQHKIDFFKNYVPKRARVHLIGHSIGSYLIVRILEHPAVKPKVIDVNLLFPTIEHFALSTNGQFLSYYVPRITWLIIAITWIFTCLPYLIQNLFLSIFFVLSGISASQHRENVRECLDPEKLRKVYFLASECLKNVKERNDKVFKENSDKISICYGIHDGFTDNVDPRIVSESVPGLRVHVWSYDHVFVLKQSRLVGQLVAEFIEDRIKTL</sequence>
<comment type="subcellular location">
    <subcellularLocation>
        <location evidence="1">Lipid droplet</location>
    </subcellularLocation>
</comment>
<keyword evidence="4" id="KW-0551">Lipid droplet</keyword>
<organism evidence="10 11">
    <name type="scientific">Callosobruchus maculatus</name>
    <name type="common">Southern cowpea weevil</name>
    <name type="synonym">Pulse bruchid</name>
    <dbReference type="NCBI Taxonomy" id="64391"/>
    <lineage>
        <taxon>Eukaryota</taxon>
        <taxon>Metazoa</taxon>
        <taxon>Ecdysozoa</taxon>
        <taxon>Arthropoda</taxon>
        <taxon>Hexapoda</taxon>
        <taxon>Insecta</taxon>
        <taxon>Pterygota</taxon>
        <taxon>Neoptera</taxon>
        <taxon>Endopterygota</taxon>
        <taxon>Coleoptera</taxon>
        <taxon>Polyphaga</taxon>
        <taxon>Cucujiformia</taxon>
        <taxon>Chrysomeloidea</taxon>
        <taxon>Chrysomelidae</taxon>
        <taxon>Bruchinae</taxon>
        <taxon>Bruchini</taxon>
        <taxon>Callosobruchus</taxon>
    </lineage>
</organism>
<evidence type="ECO:0000256" key="7">
    <source>
        <dbReference type="ARBA" id="ARBA00039150"/>
    </source>
</evidence>
<evidence type="ECO:0000256" key="3">
    <source>
        <dbReference type="ARBA" id="ARBA00019242"/>
    </source>
</evidence>
<dbReference type="Pfam" id="PF10230">
    <property type="entry name" value="LIDHydrolase"/>
    <property type="match status" value="1"/>
</dbReference>
<dbReference type="GO" id="GO:0005811">
    <property type="term" value="C:lipid droplet"/>
    <property type="evidence" value="ECO:0007669"/>
    <property type="project" value="UniProtKB-SubCell"/>
</dbReference>
<evidence type="ECO:0000313" key="11">
    <source>
        <dbReference type="Proteomes" id="UP000410492"/>
    </source>
</evidence>
<keyword evidence="5" id="KW-0378">Hydrolase</keyword>
<dbReference type="Proteomes" id="UP000410492">
    <property type="component" value="Unassembled WGS sequence"/>
</dbReference>
<reference evidence="10 11" key="1">
    <citation type="submission" date="2019-01" db="EMBL/GenBank/DDBJ databases">
        <authorList>
            <person name="Sayadi A."/>
        </authorList>
    </citation>
    <scope>NUCLEOTIDE SEQUENCE [LARGE SCALE GENOMIC DNA]</scope>
</reference>
<evidence type="ECO:0000256" key="1">
    <source>
        <dbReference type="ARBA" id="ARBA00004502"/>
    </source>
</evidence>
<keyword evidence="11" id="KW-1185">Reference proteome</keyword>
<keyword evidence="9" id="KW-0812">Transmembrane</keyword>
<evidence type="ECO:0000256" key="2">
    <source>
        <dbReference type="ARBA" id="ARBA00008300"/>
    </source>
</evidence>
<dbReference type="InterPro" id="IPR019363">
    <property type="entry name" value="LDAH"/>
</dbReference>
<dbReference type="EC" id="3.1.1.13" evidence="7"/>
<dbReference type="SUPFAM" id="SSF53474">
    <property type="entry name" value="alpha/beta-Hydrolases"/>
    <property type="match status" value="1"/>
</dbReference>
<dbReference type="AlphaFoldDB" id="A0A653BMJ0"/>